<dbReference type="GO" id="GO:0006081">
    <property type="term" value="P:aldehyde metabolic process"/>
    <property type="evidence" value="ECO:0007669"/>
    <property type="project" value="InterPro"/>
</dbReference>
<dbReference type="GO" id="GO:0004029">
    <property type="term" value="F:aldehyde dehydrogenase (NAD+) activity"/>
    <property type="evidence" value="ECO:0007669"/>
    <property type="project" value="TreeGrafter"/>
</dbReference>
<dbReference type="SUPFAM" id="SSF53720">
    <property type="entry name" value="ALDH-like"/>
    <property type="match status" value="1"/>
</dbReference>
<evidence type="ECO:0000256" key="2">
    <source>
        <dbReference type="ARBA" id="ARBA00023002"/>
    </source>
</evidence>
<gene>
    <name evidence="9" type="primary">aldh3b1</name>
</gene>
<dbReference type="InterPro" id="IPR015590">
    <property type="entry name" value="Aldehyde_DH_dom"/>
</dbReference>
<sequence>METQEQVINRLRKSFQSGVTLPMEFRLAQLEALQDLLQENEQQILDALHKDLAKPSFEAVLSEIDMVVNDLCYTISNLPKWMQPDHVAKNLATKLDDCFVRREPLGVVLIIGAWNYPLQLVLLPLVGAIAAGNCAILKPSEISQATEQLLSELVPKYLSQACYAVTCGGAENTKKLLENRFDHIFYTGSQRVARNILQAAAVHLTPVTLELGGKCPCLVYGQLDMRAAGRRLVWAKFFNAGQSCVAPDYVLCTPQTLKELLPAVQEALEAFYGVQPEKSPDLGRIVTDRHWSRLMEMLAKSEGKVEIGGESNREEKYIAPTVVVNVKDSDVLMQEEIFGPILPILTIESLEEAINFINNRDKPLALYVFSDDTQTVTTVLESTSSGGFCSNDGIVHMCLPGLPFGGVGASGMGSYHGRWGFETFSHRRACMLRGWGLERINVLRYPPYKDSNLGWLRWATMEKKKTWRGCSVM</sequence>
<evidence type="ECO:0000256" key="6">
    <source>
        <dbReference type="SAM" id="Coils"/>
    </source>
</evidence>
<dbReference type="CTD" id="221"/>
<dbReference type="InterPro" id="IPR016163">
    <property type="entry name" value="Ald_DH_C"/>
</dbReference>
<proteinExistence type="inferred from homology"/>
<dbReference type="GeneID" id="115817960"/>
<evidence type="ECO:0000313" key="8">
    <source>
        <dbReference type="Proteomes" id="UP000504632"/>
    </source>
</evidence>
<dbReference type="Proteomes" id="UP000504632">
    <property type="component" value="Chromosome 8"/>
</dbReference>
<evidence type="ECO:0000313" key="9">
    <source>
        <dbReference type="RefSeq" id="XP_030637002.1"/>
    </source>
</evidence>
<evidence type="ECO:0000256" key="4">
    <source>
        <dbReference type="PIRNR" id="PIRNR036492"/>
    </source>
</evidence>
<dbReference type="FunFam" id="3.40.605.10:FF:000004">
    <property type="entry name" value="Aldehyde dehydrogenase"/>
    <property type="match status" value="1"/>
</dbReference>
<dbReference type="PROSITE" id="PS00070">
    <property type="entry name" value="ALDEHYDE_DEHYDR_CYS"/>
    <property type="match status" value="1"/>
</dbReference>
<dbReference type="OrthoDB" id="440325at2759"/>
<name>A0A6J2VY55_CHACN</name>
<keyword evidence="3" id="KW-0520">NAD</keyword>
<dbReference type="InterPro" id="IPR016162">
    <property type="entry name" value="Ald_DH_N"/>
</dbReference>
<dbReference type="RefSeq" id="XP_030637002.1">
    <property type="nucleotide sequence ID" value="XM_030781142.1"/>
</dbReference>
<protein>
    <recommendedName>
        <fullName evidence="4">Aldehyde dehydrogenase</fullName>
    </recommendedName>
</protein>
<evidence type="ECO:0000256" key="3">
    <source>
        <dbReference type="ARBA" id="ARBA00023027"/>
    </source>
</evidence>
<keyword evidence="2 4" id="KW-0560">Oxidoreductase</keyword>
<dbReference type="GO" id="GO:0004028">
    <property type="term" value="F:3-chloroallyl aldehyde dehydrogenase activity"/>
    <property type="evidence" value="ECO:0007669"/>
    <property type="project" value="TreeGrafter"/>
</dbReference>
<feature type="coiled-coil region" evidence="6">
    <location>
        <begin position="23"/>
        <end position="50"/>
    </location>
</feature>
<feature type="active site" evidence="5">
    <location>
        <position position="210"/>
    </location>
</feature>
<feature type="active site" evidence="5">
    <location>
        <position position="244"/>
    </location>
</feature>
<accession>A0A6J2VY55</accession>
<dbReference type="InterPro" id="IPR016160">
    <property type="entry name" value="Ald_DH_CS_CYS"/>
</dbReference>
<dbReference type="PANTHER" id="PTHR43570:SF2">
    <property type="entry name" value="ALDEHYDE DEHYDROGENASE FAMILY 3 MEMBER B1"/>
    <property type="match status" value="1"/>
</dbReference>
<dbReference type="Pfam" id="PF00171">
    <property type="entry name" value="Aldedh"/>
    <property type="match status" value="1"/>
</dbReference>
<dbReference type="AlphaFoldDB" id="A0A6J2VY55"/>
<dbReference type="InParanoid" id="A0A6J2VY55"/>
<dbReference type="Gene3D" id="3.40.605.10">
    <property type="entry name" value="Aldehyde Dehydrogenase, Chain A, domain 1"/>
    <property type="match status" value="1"/>
</dbReference>
<dbReference type="InterPro" id="IPR012394">
    <property type="entry name" value="Aldehyde_DH_NAD(P)"/>
</dbReference>
<feature type="domain" description="Aldehyde dehydrogenase" evidence="7">
    <location>
        <begin position="6"/>
        <end position="427"/>
    </location>
</feature>
<keyword evidence="8" id="KW-1185">Reference proteome</keyword>
<evidence type="ECO:0000259" key="7">
    <source>
        <dbReference type="Pfam" id="PF00171"/>
    </source>
</evidence>
<dbReference type="Gene3D" id="3.40.309.10">
    <property type="entry name" value="Aldehyde Dehydrogenase, Chain A, domain 2"/>
    <property type="match status" value="1"/>
</dbReference>
<dbReference type="PANTHER" id="PTHR43570">
    <property type="entry name" value="ALDEHYDE DEHYDROGENASE"/>
    <property type="match status" value="1"/>
</dbReference>
<organism evidence="8 9">
    <name type="scientific">Chanos chanos</name>
    <name type="common">Milkfish</name>
    <name type="synonym">Mugil chanos</name>
    <dbReference type="NCBI Taxonomy" id="29144"/>
    <lineage>
        <taxon>Eukaryota</taxon>
        <taxon>Metazoa</taxon>
        <taxon>Chordata</taxon>
        <taxon>Craniata</taxon>
        <taxon>Vertebrata</taxon>
        <taxon>Euteleostomi</taxon>
        <taxon>Actinopterygii</taxon>
        <taxon>Neopterygii</taxon>
        <taxon>Teleostei</taxon>
        <taxon>Ostariophysi</taxon>
        <taxon>Gonorynchiformes</taxon>
        <taxon>Chanidae</taxon>
        <taxon>Chanos</taxon>
    </lineage>
</organism>
<dbReference type="InterPro" id="IPR016161">
    <property type="entry name" value="Ald_DH/histidinol_DH"/>
</dbReference>
<evidence type="ECO:0000256" key="5">
    <source>
        <dbReference type="PIRSR" id="PIRSR036492-1"/>
    </source>
</evidence>
<dbReference type="FunFam" id="3.40.309.10:FF:000003">
    <property type="entry name" value="Aldehyde dehydrogenase"/>
    <property type="match status" value="1"/>
</dbReference>
<reference evidence="9" key="1">
    <citation type="submission" date="2025-08" db="UniProtKB">
        <authorList>
            <consortium name="RefSeq"/>
        </authorList>
    </citation>
    <scope>IDENTIFICATION</scope>
</reference>
<dbReference type="GO" id="GO:0005737">
    <property type="term" value="C:cytoplasm"/>
    <property type="evidence" value="ECO:0007669"/>
    <property type="project" value="TreeGrafter"/>
</dbReference>
<keyword evidence="6" id="KW-0175">Coiled coil</keyword>
<comment type="similarity">
    <text evidence="1 4">Belongs to the aldehyde dehydrogenase family.</text>
</comment>
<evidence type="ECO:0000256" key="1">
    <source>
        <dbReference type="ARBA" id="ARBA00009986"/>
    </source>
</evidence>
<dbReference type="PIRSF" id="PIRSF036492">
    <property type="entry name" value="ALDH"/>
    <property type="match status" value="1"/>
</dbReference>